<comment type="caution">
    <text evidence="1">The sequence shown here is derived from an EMBL/GenBank/DDBJ whole genome shotgun (WGS) entry which is preliminary data.</text>
</comment>
<gene>
    <name evidence="1" type="ORF">LY90DRAFT_514391</name>
</gene>
<name>A0A1Y2AQT7_9FUNG</name>
<keyword evidence="2" id="KW-1185">Reference proteome</keyword>
<sequence>MIRSYTFNYKNRYQSFPIDITLRLCLSIPECGDIIIPFFVKKFDNLDFIYPSNEITKDFNIERTNPLLEETSFNCKQEFINEVRHIFNSNSDDIIIESGVKKQTDIYVILVDCNKEGIFLEEIQKKFLFLTLINPEINKSDFEEIAKADNEVIFKIPGSNYPIKIVSDEILIDQIPQNIQTIKLSIFGDDLSAIHSVRQCLLDRIHTISNNIQMNKIHINTNDVDKSIIYEIKKAIIFTLDSVMLNQKNKHEKMEKVNSLYNKKSETKEYKLKTFKYIKRELQNLYKKFEDLCDDNKDEITINSLNSKMIDMYNNLMELNGLLQTLDSIHMEVCFIDRSYFLYV</sequence>
<protein>
    <submittedName>
        <fullName evidence="1">Uncharacterized protein</fullName>
    </submittedName>
</protein>
<evidence type="ECO:0000313" key="1">
    <source>
        <dbReference type="EMBL" id="ORY24923.1"/>
    </source>
</evidence>
<dbReference type="AlphaFoldDB" id="A0A1Y2AQT7"/>
<evidence type="ECO:0000313" key="2">
    <source>
        <dbReference type="Proteomes" id="UP000193920"/>
    </source>
</evidence>
<proteinExistence type="predicted"/>
<dbReference type="Proteomes" id="UP000193920">
    <property type="component" value="Unassembled WGS sequence"/>
</dbReference>
<accession>A0A1Y2AQT7</accession>
<dbReference type="EMBL" id="MCOG01000217">
    <property type="protein sequence ID" value="ORY24923.1"/>
    <property type="molecule type" value="Genomic_DNA"/>
</dbReference>
<reference evidence="1 2" key="1">
    <citation type="submission" date="2016-08" db="EMBL/GenBank/DDBJ databases">
        <title>A Parts List for Fungal Cellulosomes Revealed by Comparative Genomics.</title>
        <authorList>
            <consortium name="DOE Joint Genome Institute"/>
            <person name="Haitjema C.H."/>
            <person name="Gilmore S.P."/>
            <person name="Henske J.K."/>
            <person name="Solomon K.V."/>
            <person name="De Groot R."/>
            <person name="Kuo A."/>
            <person name="Mondo S.J."/>
            <person name="Salamov A.A."/>
            <person name="Labutti K."/>
            <person name="Zhao Z."/>
            <person name="Chiniquy J."/>
            <person name="Barry K."/>
            <person name="Brewer H.M."/>
            <person name="Purvine S.O."/>
            <person name="Wright A.T."/>
            <person name="Boxma B."/>
            <person name="Van Alen T."/>
            <person name="Hackstein J.H."/>
            <person name="Baker S.E."/>
            <person name="Grigoriev I.V."/>
            <person name="O'Malley M.A."/>
        </authorList>
    </citation>
    <scope>NUCLEOTIDE SEQUENCE [LARGE SCALE GENOMIC DNA]</scope>
    <source>
        <strain evidence="1 2">G1</strain>
    </source>
</reference>
<dbReference type="OrthoDB" id="2136256at2759"/>
<organism evidence="1 2">
    <name type="scientific">Neocallimastix californiae</name>
    <dbReference type="NCBI Taxonomy" id="1754190"/>
    <lineage>
        <taxon>Eukaryota</taxon>
        <taxon>Fungi</taxon>
        <taxon>Fungi incertae sedis</taxon>
        <taxon>Chytridiomycota</taxon>
        <taxon>Chytridiomycota incertae sedis</taxon>
        <taxon>Neocallimastigomycetes</taxon>
        <taxon>Neocallimastigales</taxon>
        <taxon>Neocallimastigaceae</taxon>
        <taxon>Neocallimastix</taxon>
    </lineage>
</organism>